<gene>
    <name evidence="3" type="ORF">ACFO4N_17780</name>
</gene>
<feature type="region of interest" description="Disordered" evidence="1">
    <location>
        <begin position="29"/>
        <end position="51"/>
    </location>
</feature>
<evidence type="ECO:0000259" key="2">
    <source>
        <dbReference type="Pfam" id="PF08924"/>
    </source>
</evidence>
<reference evidence="4" key="1">
    <citation type="journal article" date="2019" name="Int. J. Syst. Evol. Microbiol.">
        <title>The Global Catalogue of Microorganisms (GCM) 10K type strain sequencing project: providing services to taxonomists for standard genome sequencing and annotation.</title>
        <authorList>
            <consortium name="The Broad Institute Genomics Platform"/>
            <consortium name="The Broad Institute Genome Sequencing Center for Infectious Disease"/>
            <person name="Wu L."/>
            <person name="Ma J."/>
        </authorList>
    </citation>
    <scope>NUCLEOTIDE SEQUENCE [LARGE SCALE GENOMIC DNA]</scope>
    <source>
        <strain evidence="4">CGMCC 1.16306</strain>
    </source>
</reference>
<dbReference type="InterPro" id="IPR015020">
    <property type="entry name" value="Rv2525c-like_Glyco_Hydro-like"/>
</dbReference>
<accession>A0ABV9GV23</accession>
<keyword evidence="4" id="KW-1185">Reference proteome</keyword>
<dbReference type="Pfam" id="PF08924">
    <property type="entry name" value="Rv2525c_GlyHyd-like"/>
    <property type="match status" value="1"/>
</dbReference>
<organism evidence="3 4">
    <name type="scientific">Camelliibacillus cellulosilyticus</name>
    <dbReference type="NCBI Taxonomy" id="2174486"/>
    <lineage>
        <taxon>Bacteria</taxon>
        <taxon>Bacillati</taxon>
        <taxon>Bacillota</taxon>
        <taxon>Bacilli</taxon>
        <taxon>Bacillales</taxon>
        <taxon>Sporolactobacillaceae</taxon>
        <taxon>Camelliibacillus</taxon>
    </lineage>
</organism>
<dbReference type="SUPFAM" id="SSF51445">
    <property type="entry name" value="(Trans)glycosidases"/>
    <property type="match status" value="1"/>
</dbReference>
<proteinExistence type="predicted"/>
<evidence type="ECO:0000256" key="1">
    <source>
        <dbReference type="SAM" id="MobiDB-lite"/>
    </source>
</evidence>
<comment type="caution">
    <text evidence="3">The sequence shown here is derived from an EMBL/GenBank/DDBJ whole genome shotgun (WGS) entry which is preliminary data.</text>
</comment>
<dbReference type="GO" id="GO:0016787">
    <property type="term" value="F:hydrolase activity"/>
    <property type="evidence" value="ECO:0007669"/>
    <property type="project" value="UniProtKB-KW"/>
</dbReference>
<dbReference type="Gene3D" id="3.20.20.80">
    <property type="entry name" value="Glycosidases"/>
    <property type="match status" value="1"/>
</dbReference>
<evidence type="ECO:0000313" key="4">
    <source>
        <dbReference type="Proteomes" id="UP001596022"/>
    </source>
</evidence>
<keyword evidence="3" id="KW-0378">Hydrolase</keyword>
<dbReference type="EMBL" id="JBHSFW010000026">
    <property type="protein sequence ID" value="MFC4620545.1"/>
    <property type="molecule type" value="Genomic_DNA"/>
</dbReference>
<protein>
    <submittedName>
        <fullName evidence="3">Glycoside hydrolase domain-containing protein</fullName>
    </submittedName>
</protein>
<sequence length="263" mass="29150">MKQAIIAWGLVLLLLIVGAFLYFSHHDSGKTSGVKTPSHSKEAKPKPKPKILWGVDSSKPATASLYQCVAKNLGKPEVWGRYLGSKQGISKGLTKSEAKFLHTKKIRIMVVDNHFTRAVSMEAGKRKAKEAVSMAQKVGLPKKTAIFADIEPKYPVDEAFLRGWAKALRDADYRPGVYGAYGNHSKLTEALNSAFKREPQLKKELVIWTNQPQKKAAAKKKAPKFNPYDKKGVLVVGWQYGIEETSCHVDTDLFSDGNVLWGP</sequence>
<dbReference type="RefSeq" id="WP_376847656.1">
    <property type="nucleotide sequence ID" value="NZ_JBHSFW010000026.1"/>
</dbReference>
<feature type="domain" description="Rv2525c-like glycoside hydrolase-like" evidence="2">
    <location>
        <begin position="79"/>
        <end position="217"/>
    </location>
</feature>
<name>A0ABV9GV23_9BACL</name>
<dbReference type="InterPro" id="IPR017853">
    <property type="entry name" value="GH"/>
</dbReference>
<evidence type="ECO:0000313" key="3">
    <source>
        <dbReference type="EMBL" id="MFC4620545.1"/>
    </source>
</evidence>
<dbReference type="Proteomes" id="UP001596022">
    <property type="component" value="Unassembled WGS sequence"/>
</dbReference>